<dbReference type="SMART" id="SM00317">
    <property type="entry name" value="SET"/>
    <property type="match status" value="1"/>
</dbReference>
<dbReference type="InterPro" id="IPR001214">
    <property type="entry name" value="SET_dom"/>
</dbReference>
<evidence type="ECO:0000313" key="3">
    <source>
        <dbReference type="EMBL" id="CAL1585876.1"/>
    </source>
</evidence>
<dbReference type="GO" id="GO:0042799">
    <property type="term" value="F:histone H4K20 methyltransferase activity"/>
    <property type="evidence" value="ECO:0007669"/>
    <property type="project" value="TreeGrafter"/>
</dbReference>
<sequence length="293" mass="33022">MRSDVRCLRRGCEVSHAEWRRDHEEGHGTHPHTVMPQRTTPLQDATKHILEGRDKTAMLEVKHINPVKGRGIFSTTVFSQGDFVVEYRGVLVDSAEQRRKQNQSECSVFWFDFTWKRRIWSIDGGEEDGSFGRLVNDEHKLPNCRMKLIEVKGKPHLCLFALKEIKAGTEINYDYGGTSWPWREEIPLTVTTSAAQGSSQDCIQDKIQPLAVLIDETRERPDVSDCNRTSGSPACETQLSSVSNIAGQHFAALDDQANDLDPADLSRDAELKEACQFSATQDCSVYQLFHQGG</sequence>
<dbReference type="GO" id="GO:0005700">
    <property type="term" value="C:polytene chromosome"/>
    <property type="evidence" value="ECO:0007669"/>
    <property type="project" value="TreeGrafter"/>
</dbReference>
<keyword evidence="4" id="KW-1185">Reference proteome</keyword>
<dbReference type="PANTHER" id="PTHR46167">
    <property type="entry name" value="N-LYSINE METHYLTRANSFERASE KMT5A"/>
    <property type="match status" value="1"/>
</dbReference>
<dbReference type="InterPro" id="IPR051760">
    <property type="entry name" value="KMT5A"/>
</dbReference>
<evidence type="ECO:0000313" key="4">
    <source>
        <dbReference type="Proteomes" id="UP001497482"/>
    </source>
</evidence>
<dbReference type="PROSITE" id="PS50280">
    <property type="entry name" value="SET"/>
    <property type="match status" value="1"/>
</dbReference>
<dbReference type="InterPro" id="IPR046341">
    <property type="entry name" value="SET_dom_sf"/>
</dbReference>
<dbReference type="GO" id="GO:0043516">
    <property type="term" value="P:regulation of DNA damage response, signal transduction by p53 class mediator"/>
    <property type="evidence" value="ECO:0007669"/>
    <property type="project" value="TreeGrafter"/>
</dbReference>
<dbReference type="Proteomes" id="UP001497482">
    <property type="component" value="Chromosome 17"/>
</dbReference>
<dbReference type="EMBL" id="OZ035839">
    <property type="protein sequence ID" value="CAL1585876.1"/>
    <property type="molecule type" value="Genomic_DNA"/>
</dbReference>
<dbReference type="Gene3D" id="2.170.270.10">
    <property type="entry name" value="SET domain"/>
    <property type="match status" value="1"/>
</dbReference>
<accession>A0AAV2K9W5</accession>
<dbReference type="Pfam" id="PF00856">
    <property type="entry name" value="SET"/>
    <property type="match status" value="1"/>
</dbReference>
<reference evidence="3 4" key="1">
    <citation type="submission" date="2024-04" db="EMBL/GenBank/DDBJ databases">
        <authorList>
            <person name="Waldvogel A.-M."/>
            <person name="Schoenle A."/>
        </authorList>
    </citation>
    <scope>NUCLEOTIDE SEQUENCE [LARGE SCALE GENOMIC DNA]</scope>
</reference>
<proteinExistence type="predicted"/>
<name>A0AAV2K9W5_KNICA</name>
<gene>
    <name evidence="3" type="ORF">KC01_LOCUS16044</name>
</gene>
<evidence type="ECO:0000256" key="1">
    <source>
        <dbReference type="SAM" id="MobiDB-lite"/>
    </source>
</evidence>
<dbReference type="AlphaFoldDB" id="A0AAV2K9W5"/>
<dbReference type="PANTHER" id="PTHR46167:SF1">
    <property type="entry name" value="N-LYSINE METHYLTRANSFERASE KMT5A"/>
    <property type="match status" value="1"/>
</dbReference>
<dbReference type="GO" id="GO:0005634">
    <property type="term" value="C:nucleus"/>
    <property type="evidence" value="ECO:0007669"/>
    <property type="project" value="TreeGrafter"/>
</dbReference>
<evidence type="ECO:0000259" key="2">
    <source>
        <dbReference type="PROSITE" id="PS50280"/>
    </source>
</evidence>
<dbReference type="GO" id="GO:0006357">
    <property type="term" value="P:regulation of transcription by RNA polymerase II"/>
    <property type="evidence" value="ECO:0007669"/>
    <property type="project" value="TreeGrafter"/>
</dbReference>
<protein>
    <recommendedName>
        <fullName evidence="2">SET domain-containing protein</fullName>
    </recommendedName>
</protein>
<feature type="region of interest" description="Disordered" evidence="1">
    <location>
        <begin position="22"/>
        <end position="41"/>
    </location>
</feature>
<organism evidence="3 4">
    <name type="scientific">Knipowitschia caucasica</name>
    <name type="common">Caucasian dwarf goby</name>
    <name type="synonym">Pomatoschistus caucasicus</name>
    <dbReference type="NCBI Taxonomy" id="637954"/>
    <lineage>
        <taxon>Eukaryota</taxon>
        <taxon>Metazoa</taxon>
        <taxon>Chordata</taxon>
        <taxon>Craniata</taxon>
        <taxon>Vertebrata</taxon>
        <taxon>Euteleostomi</taxon>
        <taxon>Actinopterygii</taxon>
        <taxon>Neopterygii</taxon>
        <taxon>Teleostei</taxon>
        <taxon>Neoteleostei</taxon>
        <taxon>Acanthomorphata</taxon>
        <taxon>Gobiaria</taxon>
        <taxon>Gobiiformes</taxon>
        <taxon>Gobioidei</taxon>
        <taxon>Gobiidae</taxon>
        <taxon>Gobiinae</taxon>
        <taxon>Knipowitschia</taxon>
    </lineage>
</organism>
<feature type="domain" description="SET" evidence="2">
    <location>
        <begin position="57"/>
        <end position="176"/>
    </location>
</feature>
<dbReference type="SUPFAM" id="SSF82199">
    <property type="entry name" value="SET domain"/>
    <property type="match status" value="1"/>
</dbReference>